<dbReference type="EMBL" id="VSSQ01043828">
    <property type="protein sequence ID" value="MPM97561.1"/>
    <property type="molecule type" value="Genomic_DNA"/>
</dbReference>
<proteinExistence type="predicted"/>
<comment type="caution">
    <text evidence="1">The sequence shown here is derived from an EMBL/GenBank/DDBJ whole genome shotgun (WGS) entry which is preliminary data.</text>
</comment>
<name>A0A645E7T3_9ZZZZ</name>
<dbReference type="AlphaFoldDB" id="A0A645E7T3"/>
<protein>
    <submittedName>
        <fullName evidence="1">Uncharacterized protein</fullName>
    </submittedName>
</protein>
<accession>A0A645E7T3</accession>
<sequence>MVVTPELHKRLYKLSSNEELAPISTYLHSILDCGITDEQPNYPGVNFSKDFLEGYRKLLMPLTFEPLPEYLANEIKQAFEEMKTKILTTPDYYDQVPPADTFVQSIQKTAEEYYLDKRQYLLTEYPIIPTGKTIPYSVWIIILALKWYEVFQDYIRTIEESQ</sequence>
<organism evidence="1">
    <name type="scientific">bioreactor metagenome</name>
    <dbReference type="NCBI Taxonomy" id="1076179"/>
    <lineage>
        <taxon>unclassified sequences</taxon>
        <taxon>metagenomes</taxon>
        <taxon>ecological metagenomes</taxon>
    </lineage>
</organism>
<evidence type="ECO:0000313" key="1">
    <source>
        <dbReference type="EMBL" id="MPM97561.1"/>
    </source>
</evidence>
<gene>
    <name evidence="1" type="ORF">SDC9_144735</name>
</gene>
<reference evidence="1" key="1">
    <citation type="submission" date="2019-08" db="EMBL/GenBank/DDBJ databases">
        <authorList>
            <person name="Kucharzyk K."/>
            <person name="Murdoch R.W."/>
            <person name="Higgins S."/>
            <person name="Loffler F."/>
        </authorList>
    </citation>
    <scope>NUCLEOTIDE SEQUENCE</scope>
</reference>